<feature type="active site" description="Proton donor" evidence="3">
    <location>
        <position position="559"/>
    </location>
</feature>
<evidence type="ECO:0000256" key="3">
    <source>
        <dbReference type="PIRSR" id="PIRSR000137-1"/>
    </source>
</evidence>
<dbReference type="PROSITE" id="PS00624">
    <property type="entry name" value="GMC_OXRED_2"/>
    <property type="match status" value="1"/>
</dbReference>
<dbReference type="Pfam" id="PF00732">
    <property type="entry name" value="GMC_oxred_N"/>
    <property type="match status" value="1"/>
</dbReference>
<keyword evidence="4" id="KW-0732">Signal</keyword>
<dbReference type="GO" id="GO:0050660">
    <property type="term" value="F:flavin adenine dinucleotide binding"/>
    <property type="evidence" value="ECO:0007669"/>
    <property type="project" value="InterPro"/>
</dbReference>
<accession>A0A9P4JYL5</accession>
<name>A0A9P4JYL5_9PLEO</name>
<proteinExistence type="inferred from homology"/>
<dbReference type="PANTHER" id="PTHR11552:SF138">
    <property type="entry name" value="DEHYDROGENASE PKFF-RELATED"/>
    <property type="match status" value="1"/>
</dbReference>
<dbReference type="SUPFAM" id="SSF54373">
    <property type="entry name" value="FAD-linked reductases, C-terminal domain"/>
    <property type="match status" value="1"/>
</dbReference>
<dbReference type="PANTHER" id="PTHR11552">
    <property type="entry name" value="GLUCOSE-METHANOL-CHOLINE GMC OXIDOREDUCTASE"/>
    <property type="match status" value="1"/>
</dbReference>
<protein>
    <submittedName>
        <fullName evidence="6">Oxidoreductase</fullName>
    </submittedName>
</protein>
<feature type="chain" id="PRO_5040473513" evidence="4">
    <location>
        <begin position="21"/>
        <end position="625"/>
    </location>
</feature>
<dbReference type="EMBL" id="ML986726">
    <property type="protein sequence ID" value="KAF2258968.1"/>
    <property type="molecule type" value="Genomic_DNA"/>
</dbReference>
<dbReference type="Pfam" id="PF05199">
    <property type="entry name" value="GMC_oxred_C"/>
    <property type="match status" value="1"/>
</dbReference>
<dbReference type="InterPro" id="IPR036188">
    <property type="entry name" value="FAD/NAD-bd_sf"/>
</dbReference>
<keyword evidence="2" id="KW-0325">Glycoprotein</keyword>
<evidence type="ECO:0000256" key="2">
    <source>
        <dbReference type="ARBA" id="ARBA00023180"/>
    </source>
</evidence>
<dbReference type="GO" id="GO:0044550">
    <property type="term" value="P:secondary metabolite biosynthetic process"/>
    <property type="evidence" value="ECO:0007669"/>
    <property type="project" value="TreeGrafter"/>
</dbReference>
<gene>
    <name evidence="6" type="ORF">CC78DRAFT_593256</name>
</gene>
<feature type="domain" description="Glucose-methanol-choline oxidoreductase N-terminal" evidence="5">
    <location>
        <begin position="324"/>
        <end position="338"/>
    </location>
</feature>
<comment type="similarity">
    <text evidence="1">Belongs to the GMC oxidoreductase family.</text>
</comment>
<dbReference type="SUPFAM" id="SSF51905">
    <property type="entry name" value="FAD/NAD(P)-binding domain"/>
    <property type="match status" value="1"/>
</dbReference>
<feature type="active site" description="Proton acceptor" evidence="3">
    <location>
        <position position="603"/>
    </location>
</feature>
<sequence>MPSFISSIAATAILAQLSNAAPVTHPNLHERALLGSSFGVPGQNYTLDYVVVGGGNAGLAVAARLAEDPSLLVGVVEAGTFYELSNGNFSQIPGLDIQNVGKADDDWQPGNDWGFVTEPQTAILDATAHYPRGKMLGGSSARNYMTYHPGTRGSYQKWADELGDESYSWDNFYPYFMKSQNFTPPDQTRRLANASPSYNEAFLGRDGPLDVIYPNFAGAFGTWVEQGLQAIGVNPIDGFESGELMGSAYALGTINYERNIRESSSVAFLEPTLRTENPNLLVFPSTMAKRVLFDENQRATGVEIEIDGFRNVLSANREVILSAGAFQSPQLLMVSGVGPRETLEEHGIEVLADRPGVGQNMEDHVLFGTTYRVNVQTGSTLLSPAHMAEAVEQFNEGRGPLTNPNVDMFGWEKLPRNGTLANETVQQVLAQYPDDWPEIEYIAPGGYFGYAENFATNSPTDEYNYATMIAGMVAPRSRGTVSISSADTADAPLIDPRWLSDPVDQAVAIAAFKRTRQVWESAAMQNITIGDEYFPGTSDVSTDEEIWTFIQRSVHTIFHASCTCRMGRVDDPMAVVDARARVIGVEGLRVVDASSFALLPPGHPMSTVYALAEKIADDIKETTYE</sequence>
<dbReference type="InterPro" id="IPR000172">
    <property type="entry name" value="GMC_OxRdtase_N"/>
</dbReference>
<dbReference type="OrthoDB" id="269227at2759"/>
<reference evidence="7" key="1">
    <citation type="journal article" date="2020" name="Stud. Mycol.">
        <title>101 Dothideomycetes genomes: A test case for predicting lifestyles and emergence of pathogens.</title>
        <authorList>
            <person name="Haridas S."/>
            <person name="Albert R."/>
            <person name="Binder M."/>
            <person name="Bloem J."/>
            <person name="LaButti K."/>
            <person name="Salamov A."/>
            <person name="Andreopoulos B."/>
            <person name="Baker S."/>
            <person name="Barry K."/>
            <person name="Bills G."/>
            <person name="Bluhm B."/>
            <person name="Cannon C."/>
            <person name="Castanera R."/>
            <person name="Culley D."/>
            <person name="Daum C."/>
            <person name="Ezra D."/>
            <person name="Gonzalez J."/>
            <person name="Henrissat B."/>
            <person name="Kuo A."/>
            <person name="Liang C."/>
            <person name="Lipzen A."/>
            <person name="Lutzoni F."/>
            <person name="Magnuson J."/>
            <person name="Mondo S."/>
            <person name="Nolan M."/>
            <person name="Ohm R."/>
            <person name="Pangilinan J."/>
            <person name="Park H.-J."/>
            <person name="Ramirez L."/>
            <person name="Alfaro M."/>
            <person name="Sun H."/>
            <person name="Tritt A."/>
            <person name="Yoshinaga Y."/>
            <person name="Zwiers L.-H."/>
            <person name="Turgeon B."/>
            <person name="Goodwin S."/>
            <person name="Spatafora J."/>
            <person name="Crous P."/>
            <person name="Grigoriev I."/>
        </authorList>
    </citation>
    <scope>NUCLEOTIDE SEQUENCE [LARGE SCALE GENOMIC DNA]</scope>
    <source>
        <strain evidence="7">CBS 304.66</strain>
    </source>
</reference>
<feature type="signal peptide" evidence="4">
    <location>
        <begin position="1"/>
        <end position="20"/>
    </location>
</feature>
<organism evidence="6 7">
    <name type="scientific">Lojkania enalia</name>
    <dbReference type="NCBI Taxonomy" id="147567"/>
    <lineage>
        <taxon>Eukaryota</taxon>
        <taxon>Fungi</taxon>
        <taxon>Dikarya</taxon>
        <taxon>Ascomycota</taxon>
        <taxon>Pezizomycotina</taxon>
        <taxon>Dothideomycetes</taxon>
        <taxon>Pleosporomycetidae</taxon>
        <taxon>Pleosporales</taxon>
        <taxon>Pleosporales incertae sedis</taxon>
        <taxon>Lojkania</taxon>
    </lineage>
</organism>
<dbReference type="PIRSF" id="PIRSF000137">
    <property type="entry name" value="Alcohol_oxidase"/>
    <property type="match status" value="1"/>
</dbReference>
<dbReference type="Gene3D" id="3.30.560.10">
    <property type="entry name" value="Glucose Oxidase, domain 3"/>
    <property type="match status" value="1"/>
</dbReference>
<dbReference type="InterPro" id="IPR007867">
    <property type="entry name" value="GMC_OxRtase_C"/>
</dbReference>
<evidence type="ECO:0000313" key="7">
    <source>
        <dbReference type="Proteomes" id="UP000800093"/>
    </source>
</evidence>
<evidence type="ECO:0000259" key="5">
    <source>
        <dbReference type="PROSITE" id="PS00624"/>
    </source>
</evidence>
<evidence type="ECO:0000256" key="1">
    <source>
        <dbReference type="ARBA" id="ARBA00010790"/>
    </source>
</evidence>
<dbReference type="GO" id="GO:0016614">
    <property type="term" value="F:oxidoreductase activity, acting on CH-OH group of donors"/>
    <property type="evidence" value="ECO:0007669"/>
    <property type="project" value="InterPro"/>
</dbReference>
<evidence type="ECO:0000313" key="6">
    <source>
        <dbReference type="EMBL" id="KAF2258968.1"/>
    </source>
</evidence>
<keyword evidence="7" id="KW-1185">Reference proteome</keyword>
<dbReference type="InterPro" id="IPR012132">
    <property type="entry name" value="GMC_OxRdtase"/>
</dbReference>
<comment type="caution">
    <text evidence="6">The sequence shown here is derived from an EMBL/GenBank/DDBJ whole genome shotgun (WGS) entry which is preliminary data.</text>
</comment>
<evidence type="ECO:0000256" key="4">
    <source>
        <dbReference type="SAM" id="SignalP"/>
    </source>
</evidence>
<dbReference type="Proteomes" id="UP000800093">
    <property type="component" value="Unassembled WGS sequence"/>
</dbReference>
<dbReference type="Gene3D" id="3.50.50.60">
    <property type="entry name" value="FAD/NAD(P)-binding domain"/>
    <property type="match status" value="1"/>
</dbReference>
<dbReference type="AlphaFoldDB" id="A0A9P4JYL5"/>